<dbReference type="InterPro" id="IPR036291">
    <property type="entry name" value="NAD(P)-bd_dom_sf"/>
</dbReference>
<comment type="similarity">
    <text evidence="1">Belongs to the short-chain dehydrogenases/reductases (SDR) family.</text>
</comment>
<keyword evidence="2" id="KW-0560">Oxidoreductase</keyword>
<protein>
    <submittedName>
        <fullName evidence="3">Putative short chain dehydrogenase</fullName>
    </submittedName>
</protein>
<dbReference type="Pfam" id="PF00106">
    <property type="entry name" value="adh_short"/>
    <property type="match status" value="1"/>
</dbReference>
<dbReference type="Gene3D" id="3.40.50.720">
    <property type="entry name" value="NAD(P)-binding Rossmann-like Domain"/>
    <property type="match status" value="1"/>
</dbReference>
<dbReference type="GO" id="GO:0016020">
    <property type="term" value="C:membrane"/>
    <property type="evidence" value="ECO:0007669"/>
    <property type="project" value="TreeGrafter"/>
</dbReference>
<gene>
    <name evidence="3" type="ORF">BN1326_80045</name>
</gene>
<evidence type="ECO:0000256" key="2">
    <source>
        <dbReference type="ARBA" id="ARBA00023002"/>
    </source>
</evidence>
<comment type="caution">
    <text evidence="3">The sequence shown here is derived from an EMBL/GenBank/DDBJ whole genome shotgun (WGS) entry which is preliminary data.</text>
</comment>
<dbReference type="SUPFAM" id="SSF51735">
    <property type="entry name" value="NAD(P)-binding Rossmann-fold domains"/>
    <property type="match status" value="1"/>
</dbReference>
<dbReference type="GO" id="GO:0016491">
    <property type="term" value="F:oxidoreductase activity"/>
    <property type="evidence" value="ECO:0007669"/>
    <property type="project" value="UniProtKB-KW"/>
</dbReference>
<evidence type="ECO:0000313" key="4">
    <source>
        <dbReference type="Proteomes" id="UP000236509"/>
    </source>
</evidence>
<dbReference type="CDD" id="cd05233">
    <property type="entry name" value="SDR_c"/>
    <property type="match status" value="1"/>
</dbReference>
<dbReference type="PANTHER" id="PTHR44196:SF1">
    <property type="entry name" value="DEHYDROGENASE_REDUCTASE SDR FAMILY MEMBER 7B"/>
    <property type="match status" value="1"/>
</dbReference>
<dbReference type="Proteomes" id="UP000236509">
    <property type="component" value="Unassembled WGS sequence"/>
</dbReference>
<dbReference type="AlphaFoldDB" id="A0A7U7JUW1"/>
<dbReference type="EMBL" id="CVOU01000020">
    <property type="protein sequence ID" value="CRI28266.1"/>
    <property type="molecule type" value="Genomic_DNA"/>
</dbReference>
<evidence type="ECO:0000313" key="3">
    <source>
        <dbReference type="EMBL" id="CRI28266.1"/>
    </source>
</evidence>
<accession>A0A7U7JUW1</accession>
<dbReference type="PRINTS" id="PR00081">
    <property type="entry name" value="GDHRDH"/>
</dbReference>
<sequence length="274" mass="30758">MSRLSKIIYRDSLDCLCKKEGQKMKGQHFIVTGGTSGLGLSIVRKLLENKVHITLLVRDVDKANGIFKQELGDTLNVVFCDLNDNASIQALQFEDNTSFDGFIYSAGLGYFKSISDHSFSEMIETYQLNLIGFNVLYTMLKPYLTPNAHIVGISSQAAFTSQANAAHYGASKAGFYALFNALRLESPNLHIMTVNVGPIDTPFHQKADPSMQYAKKMGKIMLNADTLADDIIHGIKTNQLEINRPKWMHYALKVYQIAPRFFERSFPKLFKNKA</sequence>
<reference evidence="3 4" key="1">
    <citation type="submission" date="2015-04" db="EMBL/GenBank/DDBJ databases">
        <authorList>
            <person name="Cao L."/>
            <person name="Gao C.H."/>
        </authorList>
    </citation>
    <scope>NUCLEOTIDE SEQUENCE [LARGE SCALE GENOMIC DNA]</scope>
    <source>
        <strain evidence="3 4">SH3</strain>
    </source>
</reference>
<evidence type="ECO:0000256" key="1">
    <source>
        <dbReference type="ARBA" id="ARBA00006484"/>
    </source>
</evidence>
<keyword evidence="4" id="KW-1185">Reference proteome</keyword>
<dbReference type="PANTHER" id="PTHR44196">
    <property type="entry name" value="DEHYDROGENASE/REDUCTASE SDR FAMILY MEMBER 7B"/>
    <property type="match status" value="1"/>
</dbReference>
<name>A0A7U7JUW1_9STAP</name>
<proteinExistence type="inferred from homology"/>
<organism evidence="3 4">
    <name type="scientific">Staphylococcus argenteus</name>
    <dbReference type="NCBI Taxonomy" id="985002"/>
    <lineage>
        <taxon>Bacteria</taxon>
        <taxon>Bacillati</taxon>
        <taxon>Bacillota</taxon>
        <taxon>Bacilli</taxon>
        <taxon>Bacillales</taxon>
        <taxon>Staphylococcaceae</taxon>
        <taxon>Staphylococcus</taxon>
    </lineage>
</organism>
<dbReference type="InterPro" id="IPR002347">
    <property type="entry name" value="SDR_fam"/>
</dbReference>